<evidence type="ECO:0000256" key="7">
    <source>
        <dbReference type="SAM" id="Coils"/>
    </source>
</evidence>
<keyword evidence="7" id="KW-0175">Coiled coil</keyword>
<dbReference type="eggNOG" id="KOG2580">
    <property type="taxonomic scope" value="Eukaryota"/>
</dbReference>
<organism evidence="9 10">
    <name type="scientific">Spizellomyces punctatus (strain DAOM BR117)</name>
    <dbReference type="NCBI Taxonomy" id="645134"/>
    <lineage>
        <taxon>Eukaryota</taxon>
        <taxon>Fungi</taxon>
        <taxon>Fungi incertae sedis</taxon>
        <taxon>Chytridiomycota</taxon>
        <taxon>Chytridiomycota incertae sedis</taxon>
        <taxon>Chytridiomycetes</taxon>
        <taxon>Spizellomycetales</taxon>
        <taxon>Spizellomycetaceae</taxon>
        <taxon>Spizellomyces</taxon>
    </lineage>
</organism>
<dbReference type="InterPro" id="IPR007379">
    <property type="entry name" value="Tim44-like_dom"/>
</dbReference>
<dbReference type="EMBL" id="KQ257452">
    <property type="protein sequence ID" value="KND02761.1"/>
    <property type="molecule type" value="Genomic_DNA"/>
</dbReference>
<dbReference type="InParanoid" id="A0A0L0HMW6"/>
<dbReference type="Pfam" id="PF04280">
    <property type="entry name" value="Tim44"/>
    <property type="match status" value="1"/>
</dbReference>
<evidence type="ECO:0000259" key="8">
    <source>
        <dbReference type="SMART" id="SM00978"/>
    </source>
</evidence>
<dbReference type="GO" id="GO:0051087">
    <property type="term" value="F:protein-folding chaperone binding"/>
    <property type="evidence" value="ECO:0007669"/>
    <property type="project" value="TreeGrafter"/>
</dbReference>
<dbReference type="PANTHER" id="PTHR10721:SF1">
    <property type="entry name" value="MITOCHONDRIAL IMPORT INNER MEMBRANE TRANSLOCASE SUBUNIT TIM44"/>
    <property type="match status" value="1"/>
</dbReference>
<keyword evidence="6" id="KW-0472">Membrane</keyword>
<dbReference type="InterPro" id="IPR032710">
    <property type="entry name" value="NTF2-like_dom_sf"/>
</dbReference>
<dbReference type="GeneID" id="27685479"/>
<dbReference type="OrthoDB" id="10265990at2759"/>
<evidence type="ECO:0000313" key="9">
    <source>
        <dbReference type="EMBL" id="KND02761.1"/>
    </source>
</evidence>
<evidence type="ECO:0000256" key="6">
    <source>
        <dbReference type="ARBA" id="ARBA00023136"/>
    </source>
</evidence>
<dbReference type="PANTHER" id="PTHR10721">
    <property type="entry name" value="MITOCHONDRIAL IMPORT INNER MEMBRANE TRANSLOCASE SUBUNIT TIM44"/>
    <property type="match status" value="1"/>
</dbReference>
<feature type="coiled-coil region" evidence="7">
    <location>
        <begin position="43"/>
        <end position="70"/>
    </location>
</feature>
<dbReference type="SUPFAM" id="SSF54427">
    <property type="entry name" value="NTF2-like"/>
    <property type="match status" value="1"/>
</dbReference>
<comment type="similarity">
    <text evidence="2">Belongs to the Tim44 family.</text>
</comment>
<name>A0A0L0HMW6_SPIPD</name>
<comment type="subcellular location">
    <subcellularLocation>
        <location evidence="1">Mitochondrion inner membrane</location>
    </subcellularLocation>
</comment>
<evidence type="ECO:0000256" key="3">
    <source>
        <dbReference type="ARBA" id="ARBA00022792"/>
    </source>
</evidence>
<evidence type="ECO:0000256" key="1">
    <source>
        <dbReference type="ARBA" id="ARBA00004273"/>
    </source>
</evidence>
<keyword evidence="3" id="KW-0999">Mitochondrion inner membrane</keyword>
<dbReference type="OMA" id="NFQMEPF"/>
<reference evidence="9 10" key="1">
    <citation type="submission" date="2009-08" db="EMBL/GenBank/DDBJ databases">
        <title>The Genome Sequence of Spizellomyces punctatus strain DAOM BR117.</title>
        <authorList>
            <consortium name="The Broad Institute Genome Sequencing Platform"/>
            <person name="Russ C."/>
            <person name="Cuomo C."/>
            <person name="Shea T."/>
            <person name="Young S.K."/>
            <person name="Zeng Q."/>
            <person name="Koehrsen M."/>
            <person name="Haas B."/>
            <person name="Borodovsky M."/>
            <person name="Guigo R."/>
            <person name="Alvarado L."/>
            <person name="Berlin A."/>
            <person name="Bochicchio J."/>
            <person name="Borenstein D."/>
            <person name="Chapman S."/>
            <person name="Chen Z."/>
            <person name="Engels R."/>
            <person name="Freedman E."/>
            <person name="Gellesch M."/>
            <person name="Goldberg J."/>
            <person name="Griggs A."/>
            <person name="Gujja S."/>
            <person name="Heiman D."/>
            <person name="Hepburn T."/>
            <person name="Howarth C."/>
            <person name="Jen D."/>
            <person name="Larson L."/>
            <person name="Lewis B."/>
            <person name="Mehta T."/>
            <person name="Park D."/>
            <person name="Pearson M."/>
            <person name="Roberts A."/>
            <person name="Saif S."/>
            <person name="Shenoy N."/>
            <person name="Sisk P."/>
            <person name="Stolte C."/>
            <person name="Sykes S."/>
            <person name="Thomson T."/>
            <person name="Walk T."/>
            <person name="White J."/>
            <person name="Yandava C."/>
            <person name="Burger G."/>
            <person name="Gray M.W."/>
            <person name="Holland P.W.H."/>
            <person name="King N."/>
            <person name="Lang F.B.F."/>
            <person name="Roger A.J."/>
            <person name="Ruiz-Trillo I."/>
            <person name="Lander E."/>
            <person name="Nusbaum C."/>
        </authorList>
    </citation>
    <scope>NUCLEOTIDE SEQUENCE [LARGE SCALE GENOMIC DNA]</scope>
    <source>
        <strain evidence="9 10">DAOM BR117</strain>
    </source>
</reference>
<evidence type="ECO:0000256" key="2">
    <source>
        <dbReference type="ARBA" id="ARBA00009597"/>
    </source>
</evidence>
<dbReference type="InterPro" id="IPR039544">
    <property type="entry name" value="Tim44-like"/>
</dbReference>
<dbReference type="Gene3D" id="3.10.450.240">
    <property type="match status" value="1"/>
</dbReference>
<gene>
    <name evidence="9" type="ORF">SPPG_01843</name>
</gene>
<dbReference type="SMART" id="SM00978">
    <property type="entry name" value="Tim44"/>
    <property type="match status" value="1"/>
</dbReference>
<dbReference type="Proteomes" id="UP000053201">
    <property type="component" value="Unassembled WGS sequence"/>
</dbReference>
<dbReference type="GO" id="GO:0030150">
    <property type="term" value="P:protein import into mitochondrial matrix"/>
    <property type="evidence" value="ECO:0007669"/>
    <property type="project" value="TreeGrafter"/>
</dbReference>
<keyword evidence="5" id="KW-0496">Mitochondrion</keyword>
<feature type="domain" description="Tim44-like" evidence="8">
    <location>
        <begin position="264"/>
        <end position="420"/>
    </location>
</feature>
<evidence type="ECO:0000313" key="10">
    <source>
        <dbReference type="Proteomes" id="UP000053201"/>
    </source>
</evidence>
<proteinExistence type="inferred from homology"/>
<evidence type="ECO:0000256" key="4">
    <source>
        <dbReference type="ARBA" id="ARBA00022946"/>
    </source>
</evidence>
<keyword evidence="10" id="KW-1185">Reference proteome</keyword>
<dbReference type="RefSeq" id="XP_016610800.1">
    <property type="nucleotide sequence ID" value="XM_016750155.1"/>
</dbReference>
<dbReference type="AlphaFoldDB" id="A0A0L0HMW6"/>
<dbReference type="STRING" id="645134.A0A0L0HMW6"/>
<keyword evidence="4" id="KW-0809">Transit peptide</keyword>
<protein>
    <recommendedName>
        <fullName evidence="8">Tim44-like domain-containing protein</fullName>
    </recommendedName>
</protein>
<accession>A0A0L0HMW6</accession>
<dbReference type="FunCoup" id="A0A0L0HMW6">
    <property type="interactions" value="351"/>
</dbReference>
<dbReference type="GO" id="GO:0005743">
    <property type="term" value="C:mitochondrial inner membrane"/>
    <property type="evidence" value="ECO:0007669"/>
    <property type="project" value="UniProtKB-SubCell"/>
</dbReference>
<evidence type="ECO:0000256" key="5">
    <source>
        <dbReference type="ARBA" id="ARBA00023128"/>
    </source>
</evidence>
<dbReference type="VEuPathDB" id="FungiDB:SPPG_01843"/>
<sequence length="424" mass="47150">MVSSLLCRRVAGLIRTQTPRPHIRSLHTTPISQNFFTEFYKSVQRQVKENRELQQNVQQLSASTKELAESDAVQRAKEAMKTTSESTSKVIEKVGDVVDGVLENPVVKKTGQAIVGAGEKVAEVSSKVAKPVLDTQAAKVVGKGLKVVHKDVIGSGDSAYFHEYVPREVRERTRAENVEGQAAPLGIPGVPNPHRKVVSDPDAGSNIELHRTSKLAASWRKFKEDSPIAQKLFAVKRGFDESDHPVVERVRDFFHAAAFEETETAQVVRALKAVDPGFRTERFLKEATMYYIPEIVEAYLKGEAAILREWCSERAYARLAAGFESQKSQGLVSDCKLLDLRRVDIRKLTLLEDEVPVILVTFQTDEILMFRNVKGKLVVGNENAIESATYVMAFTKAQAVDPSVEVSERTGGWVVIDWSRSTGW</sequence>